<gene>
    <name evidence="1" type="ORF">GCM10011385_29820</name>
</gene>
<dbReference type="SUPFAM" id="SSF52172">
    <property type="entry name" value="CheY-like"/>
    <property type="match status" value="1"/>
</dbReference>
<dbReference type="Proteomes" id="UP000636264">
    <property type="component" value="Unassembled WGS sequence"/>
</dbReference>
<comment type="caution">
    <text evidence="1">The sequence shown here is derived from an EMBL/GenBank/DDBJ whole genome shotgun (WGS) entry which is preliminary data.</text>
</comment>
<keyword evidence="2" id="KW-1185">Reference proteome</keyword>
<protein>
    <recommendedName>
        <fullName evidence="3">Response regulatory domain-containing protein</fullName>
    </recommendedName>
</protein>
<evidence type="ECO:0000313" key="1">
    <source>
        <dbReference type="EMBL" id="GGA73864.1"/>
    </source>
</evidence>
<dbReference type="InterPro" id="IPR011006">
    <property type="entry name" value="CheY-like_superfamily"/>
</dbReference>
<accession>A0A916W7S1</accession>
<dbReference type="EMBL" id="BMIF01000009">
    <property type="protein sequence ID" value="GGA73864.1"/>
    <property type="molecule type" value="Genomic_DNA"/>
</dbReference>
<evidence type="ECO:0008006" key="3">
    <source>
        <dbReference type="Google" id="ProtNLM"/>
    </source>
</evidence>
<reference evidence="1" key="2">
    <citation type="submission" date="2020-09" db="EMBL/GenBank/DDBJ databases">
        <authorList>
            <person name="Sun Q."/>
            <person name="Zhou Y."/>
        </authorList>
    </citation>
    <scope>NUCLEOTIDE SEQUENCE</scope>
    <source>
        <strain evidence="1">CGMCC 1.15320</strain>
    </source>
</reference>
<evidence type="ECO:0000313" key="2">
    <source>
        <dbReference type="Proteomes" id="UP000636264"/>
    </source>
</evidence>
<reference evidence="1" key="1">
    <citation type="journal article" date="2014" name="Int. J. Syst. Evol. Microbiol.">
        <title>Complete genome sequence of Corynebacterium casei LMG S-19264T (=DSM 44701T), isolated from a smear-ripened cheese.</title>
        <authorList>
            <consortium name="US DOE Joint Genome Institute (JGI-PGF)"/>
            <person name="Walter F."/>
            <person name="Albersmeier A."/>
            <person name="Kalinowski J."/>
            <person name="Ruckert C."/>
        </authorList>
    </citation>
    <scope>NUCLEOTIDE SEQUENCE</scope>
    <source>
        <strain evidence="1">CGMCC 1.15320</strain>
    </source>
</reference>
<organism evidence="1 2">
    <name type="scientific">Nitratireductor aestuarii</name>
    <dbReference type="NCBI Taxonomy" id="1735103"/>
    <lineage>
        <taxon>Bacteria</taxon>
        <taxon>Pseudomonadati</taxon>
        <taxon>Pseudomonadota</taxon>
        <taxon>Alphaproteobacteria</taxon>
        <taxon>Hyphomicrobiales</taxon>
        <taxon>Phyllobacteriaceae</taxon>
        <taxon>Nitratireductor</taxon>
    </lineage>
</organism>
<dbReference type="AlphaFoldDB" id="A0A916W7S1"/>
<sequence length="145" mass="15741">MASGNVLLEAIDPRRRATGSSVVVISASPINRIILAQSIEGIYRQTTCVDGWESFDTLNTQELALVVLDLTREHATLGDIVASLIELRNRRNDGFPRILGITKGGQPYDGSVRTAMVLDAMISMPLTQDKIQASVARLLNQGLAH</sequence>
<proteinExistence type="predicted"/>
<name>A0A916W7S1_9HYPH</name>
<dbReference type="RefSeq" id="WP_188721884.1">
    <property type="nucleotide sequence ID" value="NZ_BMIF01000009.1"/>
</dbReference>